<evidence type="ECO:0000256" key="2">
    <source>
        <dbReference type="ARBA" id="ARBA00022448"/>
    </source>
</evidence>
<evidence type="ECO:0000256" key="8">
    <source>
        <dbReference type="ARBA" id="ARBA00022989"/>
    </source>
</evidence>
<dbReference type="InterPro" id="IPR011527">
    <property type="entry name" value="ABC1_TM_dom"/>
</dbReference>
<accession>A0A0M4NFK0</accession>
<evidence type="ECO:0000256" key="11">
    <source>
        <dbReference type="SAM" id="MobiDB-lite"/>
    </source>
</evidence>
<dbReference type="GO" id="GO:0005524">
    <property type="term" value="F:ATP binding"/>
    <property type="evidence" value="ECO:0007669"/>
    <property type="project" value="UniProtKB-KW"/>
</dbReference>
<reference evidence="15" key="1">
    <citation type="journal article" date="2015" name="Chem. Biol.">
        <title>Characterization of the Biosynthetic Gene Cluster for Benzoxazole Antibiotics A33853 Reveals Unusual Assembly Logic.</title>
        <authorList>
            <person name="Lv M."/>
            <person name="Zhao J."/>
            <person name="Deng Z."/>
            <person name="Yu Y."/>
        </authorList>
    </citation>
    <scope>NUCLEOTIDE SEQUENCE</scope>
    <source>
        <strain evidence="15">NRRL 12068</strain>
    </source>
</reference>
<feature type="transmembrane region" description="Helical" evidence="12">
    <location>
        <begin position="195"/>
        <end position="214"/>
    </location>
</feature>
<dbReference type="InterPro" id="IPR003593">
    <property type="entry name" value="AAA+_ATPase"/>
</dbReference>
<gene>
    <name evidence="15" type="primary">bomG</name>
</gene>
<feature type="compositionally biased region" description="Basic residues" evidence="11">
    <location>
        <begin position="18"/>
        <end position="34"/>
    </location>
</feature>
<proteinExistence type="inferred from homology"/>
<dbReference type="InterPro" id="IPR039421">
    <property type="entry name" value="Type_1_exporter"/>
</dbReference>
<dbReference type="GO" id="GO:0140359">
    <property type="term" value="F:ABC-type transporter activity"/>
    <property type="evidence" value="ECO:0007669"/>
    <property type="project" value="InterPro"/>
</dbReference>
<feature type="region of interest" description="Disordered" evidence="11">
    <location>
        <begin position="1"/>
        <end position="34"/>
    </location>
</feature>
<dbReference type="PROSITE" id="PS00211">
    <property type="entry name" value="ABC_TRANSPORTER_1"/>
    <property type="match status" value="1"/>
</dbReference>
<feature type="domain" description="ABC transmembrane type-1" evidence="14">
    <location>
        <begin position="59"/>
        <end position="339"/>
    </location>
</feature>
<sequence length="620" mass="67004">MAGPRAQHHLAARQYGGVRRRHHGPRSRRRPSRGRGGRLMIRQLMAVVGPAERRLLRNVLALQVLGAVLQAVTFVLIVPVLERLLGDEPDQAWPWVWALAAAAVAQSAVHYLATKAGFQAGAALSRVLHHRIGDHVSTLPLGWFGPTRTGELSNLTTQSVMGIMRVPGYLFRPLISGLLTPAAVVVLMYLFDWRLALAATCTAPFIALVLRWSTNRTAAADRLRAETMTEGANRVIEYAEVQPVLRAFPGSRSAGGNRLDEALSAQRDAGRQVMVAGVPGQVGFTLTVQAAFTVILVYGTYLALGGSLDVPELLALLVLAARFVEPMAEAANLGSALRSTSAALGRVQRLLDEKPLPEPEHPARPAGADIEFDAVEFSYDDGRKVLDGVGFRIPERTMTALIGPSGSGKTTIARLIARFWDVHGGAVRVGGADVRDLSAEDLMSRISVVFQDVYLFEGTIEDNIRAGRPDATDAEVRRAAAQARVDEIAERLPGGWSAQVGAGGAGLSGGERQRISIARALLKDAPIVLLDEATSSLDPANERAVQDALSELTRDRTLLVIAHRLQTVRAADQILVLDGGHIVQRGTHDELIVQDGRYADFWAERSRSRGWRLEKTPVAN</sequence>
<dbReference type="InterPro" id="IPR017871">
    <property type="entry name" value="ABC_transporter-like_CS"/>
</dbReference>
<feature type="domain" description="ABC transporter" evidence="13">
    <location>
        <begin position="370"/>
        <end position="604"/>
    </location>
</feature>
<dbReference type="SUPFAM" id="SSF52540">
    <property type="entry name" value="P-loop containing nucleoside triphosphate hydrolases"/>
    <property type="match status" value="1"/>
</dbReference>
<evidence type="ECO:0000256" key="1">
    <source>
        <dbReference type="ARBA" id="ARBA00004429"/>
    </source>
</evidence>
<dbReference type="InterPro" id="IPR003439">
    <property type="entry name" value="ABC_transporter-like_ATP-bd"/>
</dbReference>
<dbReference type="Pfam" id="PF00005">
    <property type="entry name" value="ABC_tran"/>
    <property type="match status" value="1"/>
</dbReference>
<keyword evidence="4" id="KW-0997">Cell inner membrane</keyword>
<keyword evidence="2" id="KW-0813">Transport</keyword>
<dbReference type="PROSITE" id="PS50893">
    <property type="entry name" value="ABC_TRANSPORTER_2"/>
    <property type="match status" value="1"/>
</dbReference>
<dbReference type="AlphaFoldDB" id="A0A0M4NFK0"/>
<dbReference type="SMART" id="SM00382">
    <property type="entry name" value="AAA"/>
    <property type="match status" value="1"/>
</dbReference>
<dbReference type="FunFam" id="3.40.50.300:FF:000221">
    <property type="entry name" value="Multidrug ABC transporter ATP-binding protein"/>
    <property type="match status" value="1"/>
</dbReference>
<feature type="transmembrane region" description="Helical" evidence="12">
    <location>
        <begin position="93"/>
        <end position="113"/>
    </location>
</feature>
<feature type="compositionally biased region" description="Basic residues" evidence="11">
    <location>
        <begin position="1"/>
        <end position="11"/>
    </location>
</feature>
<evidence type="ECO:0000256" key="3">
    <source>
        <dbReference type="ARBA" id="ARBA00022475"/>
    </source>
</evidence>
<feature type="transmembrane region" description="Helical" evidence="12">
    <location>
        <begin position="59"/>
        <end position="81"/>
    </location>
</feature>
<comment type="similarity">
    <text evidence="10">Belongs to the ABC transporter superfamily. Siderophore-Fe(3+) uptake transporter (SIUT) (TC 3.A.1.21) family.</text>
</comment>
<keyword evidence="6" id="KW-0547">Nucleotide-binding</keyword>
<keyword evidence="8 12" id="KW-1133">Transmembrane helix</keyword>
<dbReference type="SUPFAM" id="SSF90123">
    <property type="entry name" value="ABC transporter transmembrane region"/>
    <property type="match status" value="1"/>
</dbReference>
<evidence type="ECO:0000259" key="14">
    <source>
        <dbReference type="PROSITE" id="PS50929"/>
    </source>
</evidence>
<evidence type="ECO:0000256" key="9">
    <source>
        <dbReference type="ARBA" id="ARBA00023136"/>
    </source>
</evidence>
<dbReference type="Gene3D" id="3.40.50.300">
    <property type="entry name" value="P-loop containing nucleotide triphosphate hydrolases"/>
    <property type="match status" value="1"/>
</dbReference>
<dbReference type="PROSITE" id="PS50929">
    <property type="entry name" value="ABC_TM1F"/>
    <property type="match status" value="1"/>
</dbReference>
<dbReference type="Gene3D" id="1.20.1560.10">
    <property type="entry name" value="ABC transporter type 1, transmembrane domain"/>
    <property type="match status" value="1"/>
</dbReference>
<protein>
    <submittedName>
        <fullName evidence="15">ABC transporter</fullName>
    </submittedName>
</protein>
<keyword evidence="7" id="KW-0067">ATP-binding</keyword>
<dbReference type="GO" id="GO:0005886">
    <property type="term" value="C:plasma membrane"/>
    <property type="evidence" value="ECO:0007669"/>
    <property type="project" value="UniProtKB-SubCell"/>
</dbReference>
<feature type="transmembrane region" description="Helical" evidence="12">
    <location>
        <begin position="169"/>
        <end position="189"/>
    </location>
</feature>
<evidence type="ECO:0000256" key="5">
    <source>
        <dbReference type="ARBA" id="ARBA00022692"/>
    </source>
</evidence>
<dbReference type="GO" id="GO:0016887">
    <property type="term" value="F:ATP hydrolysis activity"/>
    <property type="evidence" value="ECO:0007669"/>
    <property type="project" value="InterPro"/>
</dbReference>
<dbReference type="Pfam" id="PF00664">
    <property type="entry name" value="ABC_membrane"/>
    <property type="match status" value="1"/>
</dbReference>
<evidence type="ECO:0000256" key="10">
    <source>
        <dbReference type="ARBA" id="ARBA00023455"/>
    </source>
</evidence>
<name>A0A0M4NFK0_9ACTN</name>
<dbReference type="EMBL" id="KR476659">
    <property type="protein sequence ID" value="ALE27499.1"/>
    <property type="molecule type" value="Genomic_DNA"/>
</dbReference>
<dbReference type="InterPro" id="IPR027417">
    <property type="entry name" value="P-loop_NTPase"/>
</dbReference>
<evidence type="ECO:0000259" key="13">
    <source>
        <dbReference type="PROSITE" id="PS50893"/>
    </source>
</evidence>
<comment type="subcellular location">
    <subcellularLocation>
        <location evidence="1">Cell inner membrane</location>
        <topology evidence="1">Multi-pass membrane protein</topology>
    </subcellularLocation>
</comment>
<evidence type="ECO:0000256" key="6">
    <source>
        <dbReference type="ARBA" id="ARBA00022741"/>
    </source>
</evidence>
<dbReference type="InterPro" id="IPR036640">
    <property type="entry name" value="ABC1_TM_sf"/>
</dbReference>
<dbReference type="PANTHER" id="PTHR24221:SF654">
    <property type="entry name" value="ATP-BINDING CASSETTE SUB-FAMILY B MEMBER 6"/>
    <property type="match status" value="1"/>
</dbReference>
<dbReference type="GO" id="GO:0034040">
    <property type="term" value="F:ATPase-coupled lipid transmembrane transporter activity"/>
    <property type="evidence" value="ECO:0007669"/>
    <property type="project" value="TreeGrafter"/>
</dbReference>
<keyword evidence="9 12" id="KW-0472">Membrane</keyword>
<keyword evidence="3" id="KW-1003">Cell membrane</keyword>
<evidence type="ECO:0000313" key="15">
    <source>
        <dbReference type="EMBL" id="ALE27499.1"/>
    </source>
</evidence>
<evidence type="ECO:0000256" key="4">
    <source>
        <dbReference type="ARBA" id="ARBA00022519"/>
    </source>
</evidence>
<evidence type="ECO:0000256" key="7">
    <source>
        <dbReference type="ARBA" id="ARBA00022840"/>
    </source>
</evidence>
<evidence type="ECO:0000256" key="12">
    <source>
        <dbReference type="SAM" id="Phobius"/>
    </source>
</evidence>
<organism evidence="15">
    <name type="scientific">Streptomyces sp. NRRL 12068</name>
    <dbReference type="NCBI Taxonomy" id="1715678"/>
    <lineage>
        <taxon>Bacteria</taxon>
        <taxon>Bacillati</taxon>
        <taxon>Actinomycetota</taxon>
        <taxon>Actinomycetes</taxon>
        <taxon>Kitasatosporales</taxon>
        <taxon>Streptomycetaceae</taxon>
        <taxon>Streptomyces</taxon>
    </lineage>
</organism>
<dbReference type="PANTHER" id="PTHR24221">
    <property type="entry name" value="ATP-BINDING CASSETTE SUB-FAMILY B"/>
    <property type="match status" value="1"/>
</dbReference>
<keyword evidence="5 12" id="KW-0812">Transmembrane</keyword>